<keyword evidence="6" id="KW-1185">Reference proteome</keyword>
<evidence type="ECO:0000256" key="1">
    <source>
        <dbReference type="ARBA" id="ARBA00022448"/>
    </source>
</evidence>
<dbReference type="EMBL" id="BMJV01000006">
    <property type="protein sequence ID" value="GGG79322.1"/>
    <property type="molecule type" value="Genomic_DNA"/>
</dbReference>
<feature type="domain" description="ABC transporter" evidence="4">
    <location>
        <begin position="1"/>
        <end position="165"/>
    </location>
</feature>
<dbReference type="Proteomes" id="UP000617145">
    <property type="component" value="Unassembled WGS sequence"/>
</dbReference>
<dbReference type="Pfam" id="PF00005">
    <property type="entry name" value="ABC_tran"/>
    <property type="match status" value="1"/>
</dbReference>
<evidence type="ECO:0000256" key="3">
    <source>
        <dbReference type="ARBA" id="ARBA00022840"/>
    </source>
</evidence>
<evidence type="ECO:0000313" key="6">
    <source>
        <dbReference type="Proteomes" id="UP000617145"/>
    </source>
</evidence>
<keyword evidence="1" id="KW-0813">Transport</keyword>
<protein>
    <recommendedName>
        <fullName evidence="4">ABC transporter domain-containing protein</fullName>
    </recommendedName>
</protein>
<dbReference type="GO" id="GO:0016887">
    <property type="term" value="F:ATP hydrolysis activity"/>
    <property type="evidence" value="ECO:0007669"/>
    <property type="project" value="InterPro"/>
</dbReference>
<proteinExistence type="predicted"/>
<dbReference type="RefSeq" id="WP_229673262.1">
    <property type="nucleotide sequence ID" value="NZ_BMJV01000006.1"/>
</dbReference>
<dbReference type="PROSITE" id="PS00211">
    <property type="entry name" value="ABC_TRANSPORTER_1"/>
    <property type="match status" value="1"/>
</dbReference>
<dbReference type="PROSITE" id="PS51257">
    <property type="entry name" value="PROKAR_LIPOPROTEIN"/>
    <property type="match status" value="1"/>
</dbReference>
<accession>A0A8J3EHJ7</accession>
<evidence type="ECO:0000313" key="5">
    <source>
        <dbReference type="EMBL" id="GGG79322.1"/>
    </source>
</evidence>
<dbReference type="InterPro" id="IPR003439">
    <property type="entry name" value="ABC_transporter-like_ATP-bd"/>
</dbReference>
<dbReference type="SUPFAM" id="SSF52540">
    <property type="entry name" value="P-loop containing nucleoside triphosphate hydrolases"/>
    <property type="match status" value="1"/>
</dbReference>
<organism evidence="5 6">
    <name type="scientific">Salipiger pallidus</name>
    <dbReference type="NCBI Taxonomy" id="1775170"/>
    <lineage>
        <taxon>Bacteria</taxon>
        <taxon>Pseudomonadati</taxon>
        <taxon>Pseudomonadota</taxon>
        <taxon>Alphaproteobacteria</taxon>
        <taxon>Rhodobacterales</taxon>
        <taxon>Roseobacteraceae</taxon>
        <taxon>Salipiger</taxon>
    </lineage>
</organism>
<dbReference type="PANTHER" id="PTHR42781:SF4">
    <property type="entry name" value="SPERMIDINE_PUTRESCINE IMPORT ATP-BINDING PROTEIN POTA"/>
    <property type="match status" value="1"/>
</dbReference>
<dbReference type="AlphaFoldDB" id="A0A8J3EHJ7"/>
<dbReference type="InterPro" id="IPR017871">
    <property type="entry name" value="ABC_transporter-like_CS"/>
</dbReference>
<keyword evidence="3" id="KW-0067">ATP-binding</keyword>
<dbReference type="Gene3D" id="3.40.50.300">
    <property type="entry name" value="P-loop containing nucleotide triphosphate hydrolases"/>
    <property type="match status" value="1"/>
</dbReference>
<name>A0A8J3EHJ7_9RHOB</name>
<reference evidence="5" key="1">
    <citation type="journal article" date="2014" name="Int. J. Syst. Evol. Microbiol.">
        <title>Complete genome sequence of Corynebacterium casei LMG S-19264T (=DSM 44701T), isolated from a smear-ripened cheese.</title>
        <authorList>
            <consortium name="US DOE Joint Genome Institute (JGI-PGF)"/>
            <person name="Walter F."/>
            <person name="Albersmeier A."/>
            <person name="Kalinowski J."/>
            <person name="Ruckert C."/>
        </authorList>
    </citation>
    <scope>NUCLEOTIDE SEQUENCE</scope>
    <source>
        <strain evidence="5">CGMCC 1.15762</strain>
    </source>
</reference>
<keyword evidence="2" id="KW-0547">Nucleotide-binding</keyword>
<dbReference type="InterPro" id="IPR027417">
    <property type="entry name" value="P-loop_NTPase"/>
</dbReference>
<dbReference type="PROSITE" id="PS50893">
    <property type="entry name" value="ABC_TRANSPORTER_2"/>
    <property type="match status" value="1"/>
</dbReference>
<comment type="caution">
    <text evidence="5">The sequence shown here is derived from an EMBL/GenBank/DDBJ whole genome shotgun (WGS) entry which is preliminary data.</text>
</comment>
<dbReference type="GO" id="GO:0005524">
    <property type="term" value="F:ATP binding"/>
    <property type="evidence" value="ECO:0007669"/>
    <property type="project" value="UniProtKB-KW"/>
</dbReference>
<gene>
    <name evidence="5" type="ORF">GCM10011415_30610</name>
</gene>
<reference evidence="5" key="2">
    <citation type="submission" date="2020-09" db="EMBL/GenBank/DDBJ databases">
        <authorList>
            <person name="Sun Q."/>
            <person name="Zhou Y."/>
        </authorList>
    </citation>
    <scope>NUCLEOTIDE SEQUENCE</scope>
    <source>
        <strain evidence="5">CGMCC 1.15762</strain>
    </source>
</reference>
<dbReference type="InterPro" id="IPR050093">
    <property type="entry name" value="ABC_SmlMolc_Importer"/>
</dbReference>
<evidence type="ECO:0000259" key="4">
    <source>
        <dbReference type="PROSITE" id="PS50893"/>
    </source>
</evidence>
<sequence>MLSNIRFVVGSGQSVAIVGASGSCRSTLLNIIAGLIPSDAGQVLVSGREQRPDRPHAPMSYMFQNDRLLPWRSAAANVRFGIETLGLPRTEQDSRVRAMLDLMGLAEFADAFPHELSGGMRSRVALARSLAPEPQTLLVDRPFSKLDPSIGSQMQARLSALPPNAR</sequence>
<dbReference type="PANTHER" id="PTHR42781">
    <property type="entry name" value="SPERMIDINE/PUTRESCINE IMPORT ATP-BINDING PROTEIN POTA"/>
    <property type="match status" value="1"/>
</dbReference>
<evidence type="ECO:0000256" key="2">
    <source>
        <dbReference type="ARBA" id="ARBA00022741"/>
    </source>
</evidence>